<name>A0A1I5PB49_9SPHN</name>
<keyword evidence="2" id="KW-1185">Reference proteome</keyword>
<organism evidence="1 2">
    <name type="scientific">Qipengyuania nanhaisediminis</name>
    <dbReference type="NCBI Taxonomy" id="604088"/>
    <lineage>
        <taxon>Bacteria</taxon>
        <taxon>Pseudomonadati</taxon>
        <taxon>Pseudomonadota</taxon>
        <taxon>Alphaproteobacteria</taxon>
        <taxon>Sphingomonadales</taxon>
        <taxon>Erythrobacteraceae</taxon>
        <taxon>Qipengyuania</taxon>
    </lineage>
</organism>
<sequence length="48" mass="5759">MFGQFATTLFYLPLSIRTRPDSLDLLTIFRRADQKTHRQAKQAYRQQE</sequence>
<accession>A0A1I5PB49</accession>
<dbReference type="AlphaFoldDB" id="A0A1I5PB49"/>
<evidence type="ECO:0000313" key="2">
    <source>
        <dbReference type="Proteomes" id="UP000199331"/>
    </source>
</evidence>
<evidence type="ECO:0000313" key="1">
    <source>
        <dbReference type="EMBL" id="SFP31344.1"/>
    </source>
</evidence>
<protein>
    <submittedName>
        <fullName evidence="1">Uncharacterized protein</fullName>
    </submittedName>
</protein>
<gene>
    <name evidence="1" type="ORF">SAMN04488060_2286</name>
</gene>
<dbReference type="Proteomes" id="UP000199331">
    <property type="component" value="Unassembled WGS sequence"/>
</dbReference>
<proteinExistence type="predicted"/>
<reference evidence="2" key="1">
    <citation type="submission" date="2016-10" db="EMBL/GenBank/DDBJ databases">
        <authorList>
            <person name="Varghese N."/>
            <person name="Submissions S."/>
        </authorList>
    </citation>
    <scope>NUCLEOTIDE SEQUENCE [LARGE SCALE GENOMIC DNA]</scope>
    <source>
        <strain evidence="2">CGMCC 1.7715</strain>
    </source>
</reference>
<dbReference type="EMBL" id="FOWZ01000004">
    <property type="protein sequence ID" value="SFP31344.1"/>
    <property type="molecule type" value="Genomic_DNA"/>
</dbReference>